<reference evidence="2" key="2">
    <citation type="journal article" date="2015" name="Fish Shellfish Immunol.">
        <title>Early steps in the European eel (Anguilla anguilla)-Vibrio vulnificus interaction in the gills: Role of the RtxA13 toxin.</title>
        <authorList>
            <person name="Callol A."/>
            <person name="Pajuelo D."/>
            <person name="Ebbesson L."/>
            <person name="Teles M."/>
            <person name="MacKenzie S."/>
            <person name="Amaro C."/>
        </authorList>
    </citation>
    <scope>NUCLEOTIDE SEQUENCE</scope>
</reference>
<accession>A0A0E9QP51</accession>
<feature type="region of interest" description="Disordered" evidence="1">
    <location>
        <begin position="1"/>
        <end position="31"/>
    </location>
</feature>
<organism evidence="2">
    <name type="scientific">Anguilla anguilla</name>
    <name type="common">European freshwater eel</name>
    <name type="synonym">Muraena anguilla</name>
    <dbReference type="NCBI Taxonomy" id="7936"/>
    <lineage>
        <taxon>Eukaryota</taxon>
        <taxon>Metazoa</taxon>
        <taxon>Chordata</taxon>
        <taxon>Craniata</taxon>
        <taxon>Vertebrata</taxon>
        <taxon>Euteleostomi</taxon>
        <taxon>Actinopterygii</taxon>
        <taxon>Neopterygii</taxon>
        <taxon>Teleostei</taxon>
        <taxon>Anguilliformes</taxon>
        <taxon>Anguillidae</taxon>
        <taxon>Anguilla</taxon>
    </lineage>
</organism>
<protein>
    <submittedName>
        <fullName evidence="2">Uncharacterized protein</fullName>
    </submittedName>
</protein>
<name>A0A0E9QP51_ANGAN</name>
<dbReference type="EMBL" id="GBXM01090719">
    <property type="protein sequence ID" value="JAH17858.1"/>
    <property type="molecule type" value="Transcribed_RNA"/>
</dbReference>
<evidence type="ECO:0000313" key="2">
    <source>
        <dbReference type="EMBL" id="JAH17858.1"/>
    </source>
</evidence>
<evidence type="ECO:0000256" key="1">
    <source>
        <dbReference type="SAM" id="MobiDB-lite"/>
    </source>
</evidence>
<dbReference type="AlphaFoldDB" id="A0A0E9QP51"/>
<proteinExistence type="predicted"/>
<sequence length="54" mass="5809">MDKSHNLALNPDHASGGRSVTPPYYTPGRRSQQLCVPQGVGGFTSIQGLHFITL</sequence>
<reference evidence="2" key="1">
    <citation type="submission" date="2014-11" db="EMBL/GenBank/DDBJ databases">
        <authorList>
            <person name="Amaro Gonzalez C."/>
        </authorList>
    </citation>
    <scope>NUCLEOTIDE SEQUENCE</scope>
</reference>